<dbReference type="Pfam" id="PF14977">
    <property type="entry name" value="FAM194"/>
    <property type="match status" value="1"/>
</dbReference>
<name>A0AAN8R236_9TELE</name>
<feature type="region of interest" description="Disordered" evidence="1">
    <location>
        <begin position="23"/>
        <end position="48"/>
    </location>
</feature>
<feature type="region of interest" description="Disordered" evidence="1">
    <location>
        <begin position="541"/>
        <end position="560"/>
    </location>
</feature>
<dbReference type="InterPro" id="IPR029281">
    <property type="entry name" value="FAM194_C"/>
</dbReference>
<feature type="compositionally biased region" description="Acidic residues" evidence="1">
    <location>
        <begin position="115"/>
        <end position="125"/>
    </location>
</feature>
<accession>A0AAN8R236</accession>
<evidence type="ECO:0000256" key="1">
    <source>
        <dbReference type="SAM" id="MobiDB-lite"/>
    </source>
</evidence>
<protein>
    <recommendedName>
        <fullName evidence="2">FAM194 C-terminal domain-containing protein</fullName>
    </recommendedName>
</protein>
<evidence type="ECO:0000313" key="4">
    <source>
        <dbReference type="Proteomes" id="UP001356427"/>
    </source>
</evidence>
<feature type="region of interest" description="Disordered" evidence="1">
    <location>
        <begin position="94"/>
        <end position="145"/>
    </location>
</feature>
<dbReference type="Proteomes" id="UP001356427">
    <property type="component" value="Unassembled WGS sequence"/>
</dbReference>
<evidence type="ECO:0000259" key="2">
    <source>
        <dbReference type="Pfam" id="PF14977"/>
    </source>
</evidence>
<dbReference type="EMBL" id="JAGTTL010000017">
    <property type="protein sequence ID" value="KAK6309562.1"/>
    <property type="molecule type" value="Genomic_DNA"/>
</dbReference>
<comment type="caution">
    <text evidence="3">The sequence shown here is derived from an EMBL/GenBank/DDBJ whole genome shotgun (WGS) entry which is preliminary data.</text>
</comment>
<proteinExistence type="predicted"/>
<feature type="domain" description="FAM194 C-terminal" evidence="2">
    <location>
        <begin position="325"/>
        <end position="523"/>
    </location>
</feature>
<dbReference type="AlphaFoldDB" id="A0AAN8R236"/>
<sequence>MASDDIWKVCELDTKLRPLGKRGNITKTHASTPLSTDEKVINTPPRSDSTTAEFIEVHALDGRAITIVSTRTQTDWEWAEQTLTDSCQVQSEVERFEPKASSQTALQCEVIGPDSENEEPDEEKEDESHGIPNVGPPSLLAYKPESKQPPVHFEKIPVVSSSGSSQSKRDTEFVLCDYCQQPCNPFIRREQLENNRDLELLFCCERAQKMREFLLEEERALAAVEVNRKIDVGPHPPFMNKHEKRAAKERAEQRLREWELQKVLNTGNQNRFFSGQIKTISYRLSNEVWTIQEESRFPQMDVMDSSDIFTLQGEMDRQHRERRTHLLLRFYPNGKPFITLYPDGTGNVFYPSGNVAIIISSVEAADFIYIIMEDKDFEPNLEAMFTTRGQSTCYHPNGLIWVNLTQLGGSCCSETGALRRRWNWLDLEHHIQAPPFQPICLVIGSHISLRIQSQERIYLTFSSRQSRARFNVGSKLKRTHTEDLVLPGPNILQQHLQMKSLEIYSLLDRMRTCMAYQHSANPHNIKPHYSLIAQMQRLKRQMEKQSSPKNTKALMASKDF</sequence>
<keyword evidence="4" id="KW-1185">Reference proteome</keyword>
<organism evidence="3 4">
    <name type="scientific">Coregonus suidteri</name>
    <dbReference type="NCBI Taxonomy" id="861788"/>
    <lineage>
        <taxon>Eukaryota</taxon>
        <taxon>Metazoa</taxon>
        <taxon>Chordata</taxon>
        <taxon>Craniata</taxon>
        <taxon>Vertebrata</taxon>
        <taxon>Euteleostomi</taxon>
        <taxon>Actinopterygii</taxon>
        <taxon>Neopterygii</taxon>
        <taxon>Teleostei</taxon>
        <taxon>Protacanthopterygii</taxon>
        <taxon>Salmoniformes</taxon>
        <taxon>Salmonidae</taxon>
        <taxon>Coregoninae</taxon>
        <taxon>Coregonus</taxon>
    </lineage>
</organism>
<gene>
    <name evidence="3" type="ORF">J4Q44_G00194430</name>
</gene>
<evidence type="ECO:0000313" key="3">
    <source>
        <dbReference type="EMBL" id="KAK6309562.1"/>
    </source>
</evidence>
<feature type="compositionally biased region" description="Polar residues" evidence="1">
    <location>
        <begin position="25"/>
        <end position="35"/>
    </location>
</feature>
<dbReference type="PANTHER" id="PTHR23093">
    <property type="entry name" value="SIMILAR TO CHROMOSOME 3 OPEN READING FRAME 20"/>
    <property type="match status" value="1"/>
</dbReference>
<dbReference type="PANTHER" id="PTHR23093:SF18">
    <property type="entry name" value="GLUTAMATE RICH 6"/>
    <property type="match status" value="1"/>
</dbReference>
<reference evidence="3 4" key="1">
    <citation type="submission" date="2021-04" db="EMBL/GenBank/DDBJ databases">
        <authorList>
            <person name="De Guttry C."/>
            <person name="Zahm M."/>
            <person name="Klopp C."/>
            <person name="Cabau C."/>
            <person name="Louis A."/>
            <person name="Berthelot C."/>
            <person name="Parey E."/>
            <person name="Roest Crollius H."/>
            <person name="Montfort J."/>
            <person name="Robinson-Rechavi M."/>
            <person name="Bucao C."/>
            <person name="Bouchez O."/>
            <person name="Gislard M."/>
            <person name="Lluch J."/>
            <person name="Milhes M."/>
            <person name="Lampietro C."/>
            <person name="Lopez Roques C."/>
            <person name="Donnadieu C."/>
            <person name="Braasch I."/>
            <person name="Desvignes T."/>
            <person name="Postlethwait J."/>
            <person name="Bobe J."/>
            <person name="Wedekind C."/>
            <person name="Guiguen Y."/>
        </authorList>
    </citation>
    <scope>NUCLEOTIDE SEQUENCE [LARGE SCALE GENOMIC DNA]</scope>
    <source>
        <strain evidence="3">Cs_M1</strain>
        <tissue evidence="3">Blood</tissue>
    </source>
</reference>